<name>A0A9Q1CJY0_HOLLE</name>
<feature type="compositionally biased region" description="Basic and acidic residues" evidence="1">
    <location>
        <begin position="518"/>
        <end position="530"/>
    </location>
</feature>
<feature type="region of interest" description="Disordered" evidence="1">
    <location>
        <begin position="321"/>
        <end position="358"/>
    </location>
</feature>
<dbReference type="OrthoDB" id="10494379at2759"/>
<feature type="region of interest" description="Disordered" evidence="1">
    <location>
        <begin position="424"/>
        <end position="443"/>
    </location>
</feature>
<dbReference type="AlphaFoldDB" id="A0A9Q1CJY0"/>
<evidence type="ECO:0000256" key="1">
    <source>
        <dbReference type="SAM" id="MobiDB-lite"/>
    </source>
</evidence>
<protein>
    <submittedName>
        <fullName evidence="2">Uncharacterized protein</fullName>
    </submittedName>
</protein>
<organism evidence="2 3">
    <name type="scientific">Holothuria leucospilota</name>
    <name type="common">Black long sea cucumber</name>
    <name type="synonym">Mertensiothuria leucospilota</name>
    <dbReference type="NCBI Taxonomy" id="206669"/>
    <lineage>
        <taxon>Eukaryota</taxon>
        <taxon>Metazoa</taxon>
        <taxon>Echinodermata</taxon>
        <taxon>Eleutherozoa</taxon>
        <taxon>Echinozoa</taxon>
        <taxon>Holothuroidea</taxon>
        <taxon>Aspidochirotacea</taxon>
        <taxon>Aspidochirotida</taxon>
        <taxon>Holothuriidae</taxon>
        <taxon>Holothuria</taxon>
    </lineage>
</organism>
<evidence type="ECO:0000313" key="3">
    <source>
        <dbReference type="Proteomes" id="UP001152320"/>
    </source>
</evidence>
<dbReference type="EMBL" id="JAIZAY010000002">
    <property type="protein sequence ID" value="KAJ8046676.1"/>
    <property type="molecule type" value="Genomic_DNA"/>
</dbReference>
<gene>
    <name evidence="2" type="ORF">HOLleu_05439</name>
</gene>
<feature type="compositionally biased region" description="Basic and acidic residues" evidence="1">
    <location>
        <begin position="327"/>
        <end position="340"/>
    </location>
</feature>
<dbReference type="Proteomes" id="UP001152320">
    <property type="component" value="Chromosome 2"/>
</dbReference>
<accession>A0A9Q1CJY0</accession>
<feature type="region of interest" description="Disordered" evidence="1">
    <location>
        <begin position="502"/>
        <end position="540"/>
    </location>
</feature>
<reference evidence="2" key="1">
    <citation type="submission" date="2021-10" db="EMBL/GenBank/DDBJ databases">
        <title>Tropical sea cucumber genome reveals ecological adaptation and Cuvierian tubules defense mechanism.</title>
        <authorList>
            <person name="Chen T."/>
        </authorList>
    </citation>
    <scope>NUCLEOTIDE SEQUENCE</scope>
    <source>
        <strain evidence="2">Nanhai2018</strain>
        <tissue evidence="2">Muscle</tissue>
    </source>
</reference>
<comment type="caution">
    <text evidence="2">The sequence shown here is derived from an EMBL/GenBank/DDBJ whole genome shotgun (WGS) entry which is preliminary data.</text>
</comment>
<feature type="region of interest" description="Disordered" evidence="1">
    <location>
        <begin position="1"/>
        <end position="36"/>
    </location>
</feature>
<proteinExistence type="predicted"/>
<sequence length="553" mass="62617">MDSTQVAERMPGGYNTRDKVSLRGKRKRDKAQVKLRDRMRRKIQGSTDIQNRLQNSISKTTRSVPPAMPTLGEPIGQPKKSLLFRDGYWRTQQERYDNIIHTNSFTHGSDRDEIPFQALMDRFAERRDKQSCDQPTKNNSLLTIRSYKRPTAPYAIQQQPMIKKMVGIEPLPRPKPERKGPYVLVLRTKKKKDSELQSSLESAKTKETSPLTEESMDESTTVKDSSQTNQPIDELTNETKAGTSLDYMKIWTPSLQNIPEPAAPPDFDDRGVTNYKLQLQQANKLAESRFQYKHSIDRASVYKYSTLPSIPTAMVNVEKSDSISQKGSEENGVKPQDFREVGGGGSETKDDSNTRRSIILKTRKSSATEILEVMEAKKKARRQKISENDFQTLLKTRNRYTSDTRVFKDEIHNMRRLSIISETNSVASDSQGRASSAERAGSRTSIASLKSVLSLEKIDEAKVVKDTVDERAIAPRMTSSPAKMYLIKEESEGISVREADRLCAPPSSPVSSEDEAVETVRRSRNDKEDTSNEDGQFEGMRWIAGDEEYVEVI</sequence>
<feature type="region of interest" description="Disordered" evidence="1">
    <location>
        <begin position="167"/>
        <end position="239"/>
    </location>
</feature>
<evidence type="ECO:0000313" key="2">
    <source>
        <dbReference type="EMBL" id="KAJ8046676.1"/>
    </source>
</evidence>
<keyword evidence="3" id="KW-1185">Reference proteome</keyword>
<feature type="compositionally biased region" description="Polar residues" evidence="1">
    <location>
        <begin position="196"/>
        <end position="231"/>
    </location>
</feature>
<feature type="compositionally biased region" description="Polar residues" evidence="1">
    <location>
        <begin position="424"/>
        <end position="434"/>
    </location>
</feature>